<reference evidence="1" key="1">
    <citation type="submission" date="2022-10" db="EMBL/GenBank/DDBJ databases">
        <title>Chryseobacterium babae sp. nov. isolated from the gut of the beetle Oryctes rhinoceros, and Chryseobacterium kimseyorum sp. nov., isolated from a stick insect rearing cage.</title>
        <authorList>
            <person name="Shelomi M."/>
            <person name="Han C.-J."/>
            <person name="Chen W.-M."/>
            <person name="Chen H.-K."/>
            <person name="Liaw S.-J."/>
            <person name="Muhle E."/>
            <person name="Clermont D."/>
        </authorList>
    </citation>
    <scope>NUCLEOTIDE SEQUENCE</scope>
    <source>
        <strain evidence="1">09-1422</strain>
    </source>
</reference>
<name>A0ABT3HV26_9FLAO</name>
<dbReference type="Proteomes" id="UP001163731">
    <property type="component" value="Unassembled WGS sequence"/>
</dbReference>
<keyword evidence="2" id="KW-1185">Reference proteome</keyword>
<evidence type="ECO:0000313" key="2">
    <source>
        <dbReference type="Proteomes" id="UP001163731"/>
    </source>
</evidence>
<proteinExistence type="predicted"/>
<organism evidence="1 2">
    <name type="scientific">Chryseobacterium kimseyorum</name>
    <dbReference type="NCBI Taxonomy" id="2984028"/>
    <lineage>
        <taxon>Bacteria</taxon>
        <taxon>Pseudomonadati</taxon>
        <taxon>Bacteroidota</taxon>
        <taxon>Flavobacteriia</taxon>
        <taxon>Flavobacteriales</taxon>
        <taxon>Weeksellaceae</taxon>
        <taxon>Chryseobacterium group</taxon>
        <taxon>Chryseobacterium</taxon>
    </lineage>
</organism>
<comment type="caution">
    <text evidence="1">The sequence shown here is derived from an EMBL/GenBank/DDBJ whole genome shotgun (WGS) entry which is preliminary data.</text>
</comment>
<gene>
    <name evidence="1" type="ORF">OMO38_03625</name>
</gene>
<dbReference type="EMBL" id="JAPDHW010000002">
    <property type="protein sequence ID" value="MCW3167609.1"/>
    <property type="molecule type" value="Genomic_DNA"/>
</dbReference>
<protein>
    <recommendedName>
        <fullName evidence="3">Integrase</fullName>
    </recommendedName>
</protein>
<dbReference type="RefSeq" id="WP_264748858.1">
    <property type="nucleotide sequence ID" value="NZ_JAPDHW010000002.1"/>
</dbReference>
<evidence type="ECO:0000313" key="1">
    <source>
        <dbReference type="EMBL" id="MCW3167609.1"/>
    </source>
</evidence>
<accession>A0ABT3HV26</accession>
<sequence>MLHIKHEAEEYIGTHGSEVSKKNGRIENQMLPYFNEHLKFEE</sequence>
<evidence type="ECO:0008006" key="3">
    <source>
        <dbReference type="Google" id="ProtNLM"/>
    </source>
</evidence>